<protein>
    <submittedName>
        <fullName evidence="2">Uncharacterized protein</fullName>
    </submittedName>
</protein>
<evidence type="ECO:0000313" key="2">
    <source>
        <dbReference type="EMBL" id="KAK0416492.1"/>
    </source>
</evidence>
<accession>A0AA39M0M6</accession>
<evidence type="ECO:0000256" key="1">
    <source>
        <dbReference type="SAM" id="MobiDB-lite"/>
    </source>
</evidence>
<reference evidence="2" key="1">
    <citation type="submission" date="2023-06" db="EMBL/GenBank/DDBJ databases">
        <title>Genomic analysis of the entomopathogenic nematode Steinernema hermaphroditum.</title>
        <authorList>
            <person name="Schwarz E.M."/>
            <person name="Heppert J.K."/>
            <person name="Baniya A."/>
            <person name="Schwartz H.T."/>
            <person name="Tan C.-H."/>
            <person name="Antoshechkin I."/>
            <person name="Sternberg P.W."/>
            <person name="Goodrich-Blair H."/>
            <person name="Dillman A.R."/>
        </authorList>
    </citation>
    <scope>NUCLEOTIDE SEQUENCE</scope>
    <source>
        <strain evidence="2">PS9179</strain>
        <tissue evidence="2">Whole animal</tissue>
    </source>
</reference>
<gene>
    <name evidence="2" type="ORF">QR680_012522</name>
</gene>
<dbReference type="Proteomes" id="UP001175271">
    <property type="component" value="Unassembled WGS sequence"/>
</dbReference>
<dbReference type="AlphaFoldDB" id="A0AA39M0M6"/>
<keyword evidence="3" id="KW-1185">Reference proteome</keyword>
<sequence>MPKKARDGADSRSDESNTAREPALSEDVHSAKEPGLSEGSRTAKEPQLSEDVHSAKEPGKKELEILKREREAIEGVEEFDMATPEAIAHSDPASEAALRLARSKK</sequence>
<feature type="compositionally biased region" description="Basic and acidic residues" evidence="1">
    <location>
        <begin position="1"/>
        <end position="18"/>
    </location>
</feature>
<name>A0AA39M0M6_9BILA</name>
<feature type="compositionally biased region" description="Basic and acidic residues" evidence="1">
    <location>
        <begin position="50"/>
        <end position="64"/>
    </location>
</feature>
<organism evidence="2 3">
    <name type="scientific">Steinernema hermaphroditum</name>
    <dbReference type="NCBI Taxonomy" id="289476"/>
    <lineage>
        <taxon>Eukaryota</taxon>
        <taxon>Metazoa</taxon>
        <taxon>Ecdysozoa</taxon>
        <taxon>Nematoda</taxon>
        <taxon>Chromadorea</taxon>
        <taxon>Rhabditida</taxon>
        <taxon>Tylenchina</taxon>
        <taxon>Panagrolaimomorpha</taxon>
        <taxon>Strongyloidoidea</taxon>
        <taxon>Steinernematidae</taxon>
        <taxon>Steinernema</taxon>
    </lineage>
</organism>
<proteinExistence type="predicted"/>
<feature type="region of interest" description="Disordered" evidence="1">
    <location>
        <begin position="82"/>
        <end position="105"/>
    </location>
</feature>
<comment type="caution">
    <text evidence="2">The sequence shown here is derived from an EMBL/GenBank/DDBJ whole genome shotgun (WGS) entry which is preliminary data.</text>
</comment>
<feature type="region of interest" description="Disordered" evidence="1">
    <location>
        <begin position="1"/>
        <end position="64"/>
    </location>
</feature>
<dbReference type="EMBL" id="JAUCMV010000002">
    <property type="protein sequence ID" value="KAK0416492.1"/>
    <property type="molecule type" value="Genomic_DNA"/>
</dbReference>
<evidence type="ECO:0000313" key="3">
    <source>
        <dbReference type="Proteomes" id="UP001175271"/>
    </source>
</evidence>